<dbReference type="PANTHER" id="PTHR21058:SF0">
    <property type="entry name" value="6,7-DIMETHYL-8-RIBITYLLUMAZINE SYNTHASE"/>
    <property type="match status" value="1"/>
</dbReference>
<dbReference type="CDD" id="cd09209">
    <property type="entry name" value="Lumazine_synthase-I"/>
    <property type="match status" value="1"/>
</dbReference>
<evidence type="ECO:0000256" key="5">
    <source>
        <dbReference type="ARBA" id="ARBA00022679"/>
    </source>
</evidence>
<keyword evidence="5" id="KW-0808">Transferase</keyword>
<sequence length="157" mass="16929">MTPKGKKAFKASKTSMNARYGLLSTQWNKFVVDVMLDNAENELMSQGVKSSNIVKIEVPGAYELPLAAKRMLEKDIDAVIALGAVIKGETPHFDFVSSSCANGLTRVSLDANKPVLFGVLTTETEEQAIQRADPKDGNKGAEVAQSAMELLEQLASL</sequence>
<protein>
    <recommendedName>
        <fullName evidence="3">6,7-dimethyl-8-ribityllumazine synthase</fullName>
        <ecNumber evidence="3">2.5.1.78</ecNumber>
    </recommendedName>
</protein>
<evidence type="ECO:0000313" key="7">
    <source>
        <dbReference type="EMBL" id="SUZ97621.1"/>
    </source>
</evidence>
<dbReference type="EC" id="2.5.1.78" evidence="3"/>
<accession>A0A381S2R5</accession>
<dbReference type="InterPro" id="IPR036467">
    <property type="entry name" value="LS/RS_sf"/>
</dbReference>
<dbReference type="InterPro" id="IPR002180">
    <property type="entry name" value="LS/RS"/>
</dbReference>
<gene>
    <name evidence="7" type="ORF">METZ01_LOCUS50475</name>
</gene>
<evidence type="ECO:0000256" key="1">
    <source>
        <dbReference type="ARBA" id="ARBA00004917"/>
    </source>
</evidence>
<reference evidence="7" key="1">
    <citation type="submission" date="2018-05" db="EMBL/GenBank/DDBJ databases">
        <authorList>
            <person name="Lanie J.A."/>
            <person name="Ng W.-L."/>
            <person name="Kazmierczak K.M."/>
            <person name="Andrzejewski T.M."/>
            <person name="Davidsen T.M."/>
            <person name="Wayne K.J."/>
            <person name="Tettelin H."/>
            <person name="Glass J.I."/>
            <person name="Rusch D."/>
            <person name="Podicherti R."/>
            <person name="Tsui H.-C.T."/>
            <person name="Winkler M.E."/>
        </authorList>
    </citation>
    <scope>NUCLEOTIDE SEQUENCE</scope>
</reference>
<comment type="catalytic activity">
    <reaction evidence="6">
        <text>(2S)-2-hydroxy-3-oxobutyl phosphate + 5-amino-6-(D-ribitylamino)uracil = 6,7-dimethyl-8-(1-D-ribityl)lumazine + phosphate + 2 H2O + H(+)</text>
        <dbReference type="Rhea" id="RHEA:26152"/>
        <dbReference type="ChEBI" id="CHEBI:15377"/>
        <dbReference type="ChEBI" id="CHEBI:15378"/>
        <dbReference type="ChEBI" id="CHEBI:15934"/>
        <dbReference type="ChEBI" id="CHEBI:43474"/>
        <dbReference type="ChEBI" id="CHEBI:58201"/>
        <dbReference type="ChEBI" id="CHEBI:58830"/>
        <dbReference type="EC" id="2.5.1.78"/>
    </reaction>
</comment>
<dbReference type="PANTHER" id="PTHR21058">
    <property type="entry name" value="6,7-DIMETHYL-8-RIBITYLLUMAZINE SYNTHASE DMRL SYNTHASE LUMAZINE SYNTHASE"/>
    <property type="match status" value="1"/>
</dbReference>
<dbReference type="AlphaFoldDB" id="A0A381S2R5"/>
<evidence type="ECO:0000256" key="4">
    <source>
        <dbReference type="ARBA" id="ARBA00022619"/>
    </source>
</evidence>
<dbReference type="HAMAP" id="MF_00178">
    <property type="entry name" value="Lumazine_synth"/>
    <property type="match status" value="1"/>
</dbReference>
<name>A0A381S2R5_9ZZZZ</name>
<proteinExistence type="inferred from homology"/>
<dbReference type="UniPathway" id="UPA00275">
    <property type="reaction ID" value="UER00404"/>
</dbReference>
<dbReference type="InterPro" id="IPR034964">
    <property type="entry name" value="LS"/>
</dbReference>
<keyword evidence="4" id="KW-0686">Riboflavin biosynthesis</keyword>
<dbReference type="GO" id="GO:0009231">
    <property type="term" value="P:riboflavin biosynthetic process"/>
    <property type="evidence" value="ECO:0007669"/>
    <property type="project" value="UniProtKB-UniPathway"/>
</dbReference>
<comment type="similarity">
    <text evidence="2">Belongs to the DMRL synthase family.</text>
</comment>
<dbReference type="EMBL" id="UINC01002526">
    <property type="protein sequence ID" value="SUZ97621.1"/>
    <property type="molecule type" value="Genomic_DNA"/>
</dbReference>
<evidence type="ECO:0000256" key="2">
    <source>
        <dbReference type="ARBA" id="ARBA00007424"/>
    </source>
</evidence>
<evidence type="ECO:0000256" key="3">
    <source>
        <dbReference type="ARBA" id="ARBA00012664"/>
    </source>
</evidence>
<dbReference type="Pfam" id="PF00885">
    <property type="entry name" value="DMRL_synthase"/>
    <property type="match status" value="1"/>
</dbReference>
<dbReference type="NCBIfam" id="TIGR00114">
    <property type="entry name" value="lumazine-synth"/>
    <property type="match status" value="1"/>
</dbReference>
<evidence type="ECO:0000256" key="6">
    <source>
        <dbReference type="ARBA" id="ARBA00048785"/>
    </source>
</evidence>
<dbReference type="Gene3D" id="3.40.50.960">
    <property type="entry name" value="Lumazine/riboflavin synthase"/>
    <property type="match status" value="1"/>
</dbReference>
<organism evidence="7">
    <name type="scientific">marine metagenome</name>
    <dbReference type="NCBI Taxonomy" id="408172"/>
    <lineage>
        <taxon>unclassified sequences</taxon>
        <taxon>metagenomes</taxon>
        <taxon>ecological metagenomes</taxon>
    </lineage>
</organism>
<dbReference type="GO" id="GO:0000906">
    <property type="term" value="F:6,7-dimethyl-8-ribityllumazine synthase activity"/>
    <property type="evidence" value="ECO:0007669"/>
    <property type="project" value="UniProtKB-EC"/>
</dbReference>
<comment type="pathway">
    <text evidence="1">Cofactor biosynthesis; riboflavin biosynthesis; riboflavin from 2-hydroxy-3-oxobutyl phosphate and 5-amino-6-(D-ribitylamino)uracil: step 1/2.</text>
</comment>
<dbReference type="SUPFAM" id="SSF52121">
    <property type="entry name" value="Lumazine synthase"/>
    <property type="match status" value="1"/>
</dbReference>
<dbReference type="GO" id="GO:0009349">
    <property type="term" value="C:riboflavin synthase complex"/>
    <property type="evidence" value="ECO:0007669"/>
    <property type="project" value="InterPro"/>
</dbReference>